<dbReference type="Gene3D" id="2.30.30.60">
    <property type="match status" value="1"/>
</dbReference>
<evidence type="ECO:0000256" key="1">
    <source>
        <dbReference type="ARBA" id="ARBA00004651"/>
    </source>
</evidence>
<accession>A0A430J8V5</accession>
<evidence type="ECO:0000256" key="7">
    <source>
        <dbReference type="ARBA" id="ARBA00059688"/>
    </source>
</evidence>
<gene>
    <name evidence="12" type="ORF">EJQ19_22665</name>
</gene>
<dbReference type="PANTHER" id="PTHR30460:SF0">
    <property type="entry name" value="MODERATE CONDUCTANCE MECHANOSENSITIVE CHANNEL YBIO"/>
    <property type="match status" value="1"/>
</dbReference>
<keyword evidence="6 8" id="KW-0472">Membrane</keyword>
<sequence length="295" mass="32744">MKLKTHLFQDLMTWLKEHFGNPETLMTLVWIVVKIVLIYIIARICIKIADKTISHMVAAREKSPLKFDKRRSDTIGKLIHNLIAYTVNLVAIMLILGQVGLNLGPLLAGAGVLGLAIGFGAQSLVKDVITGFFIIFEDQFGVGDVIQIDQFKGTVEEIGIRVTRIKSWTGEVHIIPNGNIKQVTNFSTYNSIAIVDVAISYESDIDRTLSVLKEVVGHIHEHTNKIVKEPEVLGVQMLGTSELKIRVIAECLPNTQGEVGRIMNAQIKKQLDAYGIEVPYPRVVNYMKSDRGEGA</sequence>
<dbReference type="InterPro" id="IPR010920">
    <property type="entry name" value="LSM_dom_sf"/>
</dbReference>
<proteinExistence type="inferred from homology"/>
<dbReference type="RefSeq" id="WP_126143517.1">
    <property type="nucleotide sequence ID" value="NZ_RXHU01000073.1"/>
</dbReference>
<dbReference type="FunFam" id="2.30.30.60:FF:000001">
    <property type="entry name" value="MscS Mechanosensitive ion channel"/>
    <property type="match status" value="1"/>
</dbReference>
<dbReference type="Gene3D" id="1.10.287.1260">
    <property type="match status" value="1"/>
</dbReference>
<dbReference type="InterPro" id="IPR045276">
    <property type="entry name" value="YbiO_bact"/>
</dbReference>
<dbReference type="EMBL" id="RXHU01000073">
    <property type="protein sequence ID" value="RTE06678.1"/>
    <property type="molecule type" value="Genomic_DNA"/>
</dbReference>
<dbReference type="OrthoDB" id="9809206at2"/>
<dbReference type="GO" id="GO:0008381">
    <property type="term" value="F:mechanosensitive monoatomic ion channel activity"/>
    <property type="evidence" value="ECO:0007669"/>
    <property type="project" value="InterPro"/>
</dbReference>
<dbReference type="InterPro" id="IPR023408">
    <property type="entry name" value="MscS_beta-dom_sf"/>
</dbReference>
<comment type="caution">
    <text evidence="12">The sequence shown here is derived from an EMBL/GenBank/DDBJ whole genome shotgun (WGS) entry which is preliminary data.</text>
</comment>
<evidence type="ECO:0000259" key="11">
    <source>
        <dbReference type="Pfam" id="PF21088"/>
    </source>
</evidence>
<evidence type="ECO:0000256" key="4">
    <source>
        <dbReference type="ARBA" id="ARBA00022692"/>
    </source>
</evidence>
<dbReference type="Pfam" id="PF21088">
    <property type="entry name" value="MS_channel_1st"/>
    <property type="match status" value="1"/>
</dbReference>
<feature type="transmembrane region" description="Helical" evidence="8">
    <location>
        <begin position="106"/>
        <end position="125"/>
    </location>
</feature>
<dbReference type="PANTHER" id="PTHR30460">
    <property type="entry name" value="MODERATE CONDUCTANCE MECHANOSENSITIVE CHANNEL YBIO"/>
    <property type="match status" value="1"/>
</dbReference>
<dbReference type="FunFam" id="1.10.287.1260:FF:000005">
    <property type="entry name" value="Mechanosensitive ion channel family protein"/>
    <property type="match status" value="1"/>
</dbReference>
<evidence type="ECO:0000256" key="6">
    <source>
        <dbReference type="ARBA" id="ARBA00023136"/>
    </source>
</evidence>
<dbReference type="GO" id="GO:0005886">
    <property type="term" value="C:plasma membrane"/>
    <property type="evidence" value="ECO:0007669"/>
    <property type="project" value="UniProtKB-SubCell"/>
</dbReference>
<keyword evidence="4 8" id="KW-0812">Transmembrane</keyword>
<evidence type="ECO:0000313" key="12">
    <source>
        <dbReference type="EMBL" id="RTE06678.1"/>
    </source>
</evidence>
<dbReference type="Pfam" id="PF21082">
    <property type="entry name" value="MS_channel_3rd"/>
    <property type="match status" value="1"/>
</dbReference>
<evidence type="ECO:0000313" key="13">
    <source>
        <dbReference type="Proteomes" id="UP000276128"/>
    </source>
</evidence>
<feature type="domain" description="Mechanosensitive ion channel transmembrane helices 2/3" evidence="11">
    <location>
        <begin position="81"/>
        <end position="122"/>
    </location>
</feature>
<organism evidence="12 13">
    <name type="scientific">Paenibacillus whitsoniae</name>
    <dbReference type="NCBI Taxonomy" id="2496558"/>
    <lineage>
        <taxon>Bacteria</taxon>
        <taxon>Bacillati</taxon>
        <taxon>Bacillota</taxon>
        <taxon>Bacilli</taxon>
        <taxon>Bacillales</taxon>
        <taxon>Paenibacillaceae</taxon>
        <taxon>Paenibacillus</taxon>
    </lineage>
</organism>
<evidence type="ECO:0000256" key="3">
    <source>
        <dbReference type="ARBA" id="ARBA00022475"/>
    </source>
</evidence>
<name>A0A430J8V5_9BACL</name>
<evidence type="ECO:0000256" key="8">
    <source>
        <dbReference type="SAM" id="Phobius"/>
    </source>
</evidence>
<comment type="function">
    <text evidence="7">May play a role in resistance to osmotic downshock.</text>
</comment>
<reference evidence="12 13" key="1">
    <citation type="submission" date="2018-12" db="EMBL/GenBank/DDBJ databases">
        <title>Bacillus ochoae sp. nov., Paenibacillus whitsoniae sp. nov., Paenibacillus spiritus sp. nov. Isolated from the Mars Exploration Rover during spacecraft assembly.</title>
        <authorList>
            <person name="Seuylemezian A."/>
            <person name="Vaishampayan P."/>
        </authorList>
    </citation>
    <scope>NUCLEOTIDE SEQUENCE [LARGE SCALE GENOMIC DNA]</scope>
    <source>
        <strain evidence="12 13">MER 54</strain>
    </source>
</reference>
<dbReference type="InterPro" id="IPR006685">
    <property type="entry name" value="MscS_channel_2nd"/>
</dbReference>
<keyword evidence="3" id="KW-1003">Cell membrane</keyword>
<dbReference type="InterPro" id="IPR049142">
    <property type="entry name" value="MS_channel_1st"/>
</dbReference>
<dbReference type="InterPro" id="IPR011066">
    <property type="entry name" value="MscS_channel_C_sf"/>
</dbReference>
<dbReference type="InterPro" id="IPR049278">
    <property type="entry name" value="MS_channel_C"/>
</dbReference>
<protein>
    <submittedName>
        <fullName evidence="12">Mechanosensitive ion channel family protein</fullName>
    </submittedName>
</protein>
<dbReference type="SUPFAM" id="SSF82861">
    <property type="entry name" value="Mechanosensitive channel protein MscS (YggB), transmembrane region"/>
    <property type="match status" value="1"/>
</dbReference>
<dbReference type="InterPro" id="IPR011014">
    <property type="entry name" value="MscS_channel_TM-2"/>
</dbReference>
<feature type="domain" description="Mechanosensitive ion channel MscS" evidence="9">
    <location>
        <begin position="124"/>
        <end position="187"/>
    </location>
</feature>
<feature type="transmembrane region" description="Helical" evidence="8">
    <location>
        <begin position="78"/>
        <end position="100"/>
    </location>
</feature>
<evidence type="ECO:0000256" key="2">
    <source>
        <dbReference type="ARBA" id="ARBA00008017"/>
    </source>
</evidence>
<evidence type="ECO:0000259" key="9">
    <source>
        <dbReference type="Pfam" id="PF00924"/>
    </source>
</evidence>
<feature type="transmembrane region" description="Helical" evidence="8">
    <location>
        <begin position="25"/>
        <end position="46"/>
    </location>
</feature>
<dbReference type="Gene3D" id="3.30.70.100">
    <property type="match status" value="1"/>
</dbReference>
<dbReference type="Proteomes" id="UP000276128">
    <property type="component" value="Unassembled WGS sequence"/>
</dbReference>
<evidence type="ECO:0000256" key="5">
    <source>
        <dbReference type="ARBA" id="ARBA00022989"/>
    </source>
</evidence>
<comment type="subcellular location">
    <subcellularLocation>
        <location evidence="1">Cell membrane</location>
        <topology evidence="1">Multi-pass membrane protein</topology>
    </subcellularLocation>
</comment>
<dbReference type="Pfam" id="PF00924">
    <property type="entry name" value="MS_channel_2nd"/>
    <property type="match status" value="1"/>
</dbReference>
<keyword evidence="13" id="KW-1185">Reference proteome</keyword>
<dbReference type="AlphaFoldDB" id="A0A430J8V5"/>
<feature type="domain" description="Mechanosensitive ion channel MscS C-terminal" evidence="10">
    <location>
        <begin position="195"/>
        <end position="277"/>
    </location>
</feature>
<dbReference type="SUPFAM" id="SSF50182">
    <property type="entry name" value="Sm-like ribonucleoproteins"/>
    <property type="match status" value="1"/>
</dbReference>
<evidence type="ECO:0000259" key="10">
    <source>
        <dbReference type="Pfam" id="PF21082"/>
    </source>
</evidence>
<keyword evidence="5 8" id="KW-1133">Transmembrane helix</keyword>
<dbReference type="SUPFAM" id="SSF82689">
    <property type="entry name" value="Mechanosensitive channel protein MscS (YggB), C-terminal domain"/>
    <property type="match status" value="1"/>
</dbReference>
<comment type="similarity">
    <text evidence="2">Belongs to the MscS (TC 1.A.23) family.</text>
</comment>